<keyword evidence="2" id="KW-1185">Reference proteome</keyword>
<comment type="caution">
    <text evidence="1">The sequence shown here is derived from an EMBL/GenBank/DDBJ whole genome shotgun (WGS) entry which is preliminary data.</text>
</comment>
<evidence type="ECO:0000313" key="1">
    <source>
        <dbReference type="EMBL" id="KAK3065585.1"/>
    </source>
</evidence>
<accession>A0ACC3DDQ8</accession>
<evidence type="ECO:0000313" key="2">
    <source>
        <dbReference type="Proteomes" id="UP001186974"/>
    </source>
</evidence>
<gene>
    <name evidence="1" type="ORF">LTS18_000062</name>
</gene>
<protein>
    <submittedName>
        <fullName evidence="1">Uncharacterized protein</fullName>
    </submittedName>
</protein>
<sequence length="697" mass="77882">MSGTFSNNHSKLGEYVTNLGGTYTKTLCAQSTHLVASTSQWNQNVKKVKQAREQPFVLIVRVQWLYDCMQKNTRCDEIKYLLSNVAPVSSDTLDSHKEIIVVESYDTERSKNTGGGKKRGRDVRSPVVSEGSQPSKKKKGKGTVQDATGEAGLSPLTDSFIPKELSITQKFKEQKIRTEGLACPVDERCPLESTHRVYIDEDRTVYDVSLNQTNIAGNNNKFYRIQLLASKGQDFRVWTRWGRVGAYGQTKILPGGTFAGAFNAFEAKFKEKTGHKWADRLKPPKKGKYTLLERSYEPETSDVEGEVAQSIESPAGATSRSTQSALAAPVQDLMRLIFNKDFIKEVMADMNYDAQKLPLGRLSKRTLAQGYAALKSLSDVLRDPSVYGGTDSEAYEEAIHECTNTYYTNIPHNVGFGKLPLIKDDRMLKKEIELLQSLTDMSVTDEIMTEARTSPGSLHPLDVQFKGLNVDELSPVDRQSDEFQDLEQYLLKTRGSTHAIKYSKVEAIFRVERNGEFERFKKKYGNLQADRRLLWHGSRTTNFGGILSQGLRIAPPEAPVSGYMFGKGVYLADMSSKSANYCHSYASNNTALLLLCEAELGKPMLELTNAQYDAPEAAQEKGCISTFGKGVTGPKKWKDAGCLDEELKGTILPHVSMACGSTRVPGAYLQYNEYICYDVDQIRLRYLFRVTTEGDLY</sequence>
<organism evidence="1 2">
    <name type="scientific">Coniosporium uncinatum</name>
    <dbReference type="NCBI Taxonomy" id="93489"/>
    <lineage>
        <taxon>Eukaryota</taxon>
        <taxon>Fungi</taxon>
        <taxon>Dikarya</taxon>
        <taxon>Ascomycota</taxon>
        <taxon>Pezizomycotina</taxon>
        <taxon>Dothideomycetes</taxon>
        <taxon>Dothideomycetes incertae sedis</taxon>
        <taxon>Coniosporium</taxon>
    </lineage>
</organism>
<dbReference type="EMBL" id="JAWDJW010006334">
    <property type="protein sequence ID" value="KAK3065585.1"/>
    <property type="molecule type" value="Genomic_DNA"/>
</dbReference>
<name>A0ACC3DDQ8_9PEZI</name>
<dbReference type="Proteomes" id="UP001186974">
    <property type="component" value="Unassembled WGS sequence"/>
</dbReference>
<reference evidence="1" key="1">
    <citation type="submission" date="2024-09" db="EMBL/GenBank/DDBJ databases">
        <title>Black Yeasts Isolated from many extreme environments.</title>
        <authorList>
            <person name="Coleine C."/>
            <person name="Stajich J.E."/>
            <person name="Selbmann L."/>
        </authorList>
    </citation>
    <scope>NUCLEOTIDE SEQUENCE</scope>
    <source>
        <strain evidence="1">CCFEE 5737</strain>
    </source>
</reference>
<proteinExistence type="predicted"/>